<accession>A0A9W4IC24</accession>
<dbReference type="InterPro" id="IPR001173">
    <property type="entry name" value="Glyco_trans_2-like"/>
</dbReference>
<sequence length="932" mass="105740">MKGEDGVLANLRDLVLQVPVAIQPCIIDSVRLSPILSTFLCLFESSYRLYPLSSVLARIQYLINMLVWLSRCLPGFSILALAAMLVFAFSGLLTSALWLRIFPPSLFPPFQDPWRGLNVAQVLFVVYNAFVHIQMCAFTLRLGWSFTNMIKQTRLAIQRRPVEVPLDSTSGEHSVEGFEPSFDKSSNGGDASQVPELIHAIIIPNYCEDLHTLETTLKVLACHPRAKRQYEIYLAMEQKEDSSMVKAAQLTSAFEDSFMDIQATFHPPGIQGEIAGKSSNVAFAARRVIEVHRPLLRMDQCNVTVTVMDADTHLSRDYFTEIRRLHYNNITDADRTIYCCPIIFDRNSNESPILVRCADLLWSFAGLSTMYPYTAIAIPTSVYTLSLSLAERVGGWDSDPTAIGEDLHMLLKCYFETSGNLISRVVYIPASQCNVASDRGRGWRRTVDTWFARYRQALRHMWGALDSGFAARRTIGYLRFHQRCLFLRPRHFALLHLLWEAHFMPCHLTILMLFSVLYTLWTPAANLHPTLKWAFGFTNTLRTLGFVGMNISLVLYERWHAICLDSRMKDMHEANIPDTGFSPRMWCRPQQLLERVCFPISGTVYGAVPTIHAVFSHFWTDRLVYRVSQKPKFMEELGVLIQLHNSMRLHPPGCGARRRARGPTRVRAMTYSDGSLNQPWSEMLITNRYHLNGMVPQDPRWAVQAGESPKYLQNYQALAKELNICLVPGTIIERHNGPNNTTLFYNVAYFISNDGSILGSYRKKNIWHPERPHLTSSALEPHVAIDTPIGRVGLLICWDLAFPEAFRELIADGAQIVIMPTYWTPHDASPEARAYNPDCEALFLETTITSRCFENTCGVIFANAAGPSEDFLGLSQIALPVAGSIAKMGTEEGFIVADLDMAVIEAAERNYKVRQDLKKEDWYYTYRHTARK</sequence>
<evidence type="ECO:0000256" key="1">
    <source>
        <dbReference type="SAM" id="MobiDB-lite"/>
    </source>
</evidence>
<evidence type="ECO:0000256" key="2">
    <source>
        <dbReference type="SAM" id="Phobius"/>
    </source>
</evidence>
<dbReference type="AlphaFoldDB" id="A0A9W4IC24"/>
<evidence type="ECO:0000313" key="5">
    <source>
        <dbReference type="Proteomes" id="UP001153618"/>
    </source>
</evidence>
<feature type="transmembrane region" description="Helical" evidence="2">
    <location>
        <begin position="76"/>
        <end position="99"/>
    </location>
</feature>
<dbReference type="Proteomes" id="UP001153618">
    <property type="component" value="Unassembled WGS sequence"/>
</dbReference>
<keyword evidence="2" id="KW-0472">Membrane</keyword>
<keyword evidence="2" id="KW-1133">Transmembrane helix</keyword>
<dbReference type="EMBL" id="CAJVOS010000082">
    <property type="protein sequence ID" value="CAG8258967.1"/>
    <property type="molecule type" value="Genomic_DNA"/>
</dbReference>
<dbReference type="PROSITE" id="PS50263">
    <property type="entry name" value="CN_HYDROLASE"/>
    <property type="match status" value="1"/>
</dbReference>
<feature type="transmembrane region" description="Helical" evidence="2">
    <location>
        <begin position="49"/>
        <end position="69"/>
    </location>
</feature>
<organism evidence="4 5">
    <name type="scientific">Penicillium olsonii</name>
    <dbReference type="NCBI Taxonomy" id="99116"/>
    <lineage>
        <taxon>Eukaryota</taxon>
        <taxon>Fungi</taxon>
        <taxon>Dikarya</taxon>
        <taxon>Ascomycota</taxon>
        <taxon>Pezizomycotina</taxon>
        <taxon>Eurotiomycetes</taxon>
        <taxon>Eurotiomycetidae</taxon>
        <taxon>Eurotiales</taxon>
        <taxon>Aspergillaceae</taxon>
        <taxon>Penicillium</taxon>
    </lineage>
</organism>
<dbReference type="SUPFAM" id="SSF56317">
    <property type="entry name" value="Carbon-nitrogen hydrolase"/>
    <property type="match status" value="1"/>
</dbReference>
<dbReference type="Pfam" id="PF13632">
    <property type="entry name" value="Glyco_trans_2_3"/>
    <property type="match status" value="1"/>
</dbReference>
<dbReference type="CDD" id="cd07197">
    <property type="entry name" value="nitrilase"/>
    <property type="match status" value="1"/>
</dbReference>
<gene>
    <name evidence="4" type="ORF">POLS_LOCUS8959</name>
</gene>
<feature type="region of interest" description="Disordered" evidence="1">
    <location>
        <begin position="167"/>
        <end position="189"/>
    </location>
</feature>
<dbReference type="OrthoDB" id="5819478at2759"/>
<reference evidence="4" key="1">
    <citation type="submission" date="2021-07" db="EMBL/GenBank/DDBJ databases">
        <authorList>
            <person name="Branca A.L. A."/>
        </authorList>
    </citation>
    <scope>NUCLEOTIDE SEQUENCE</scope>
</reference>
<dbReference type="InterPro" id="IPR036526">
    <property type="entry name" value="C-N_Hydrolase_sf"/>
</dbReference>
<dbReference type="PANTHER" id="PTHR36851:SF1">
    <property type="entry name" value="GLYCO_TRANS_2-LIKE DOMAIN-CONTAINING PROTEIN"/>
    <property type="match status" value="1"/>
</dbReference>
<comment type="caution">
    <text evidence="4">The sequence shown here is derived from an EMBL/GenBank/DDBJ whole genome shotgun (WGS) entry which is preliminary data.</text>
</comment>
<dbReference type="SUPFAM" id="SSF53448">
    <property type="entry name" value="Nucleotide-diphospho-sugar transferases"/>
    <property type="match status" value="1"/>
</dbReference>
<keyword evidence="2" id="KW-0812">Transmembrane</keyword>
<dbReference type="PANTHER" id="PTHR36851">
    <property type="entry name" value="UNNAMED PRODUCT"/>
    <property type="match status" value="1"/>
</dbReference>
<evidence type="ECO:0000259" key="3">
    <source>
        <dbReference type="PROSITE" id="PS50263"/>
    </source>
</evidence>
<keyword evidence="5" id="KW-1185">Reference proteome</keyword>
<dbReference type="InterPro" id="IPR003010">
    <property type="entry name" value="C-N_Hydrolase"/>
</dbReference>
<dbReference type="Pfam" id="PF00795">
    <property type="entry name" value="CN_hydrolase"/>
    <property type="match status" value="1"/>
</dbReference>
<feature type="domain" description="CN hydrolase" evidence="3">
    <location>
        <begin position="669"/>
        <end position="901"/>
    </location>
</feature>
<protein>
    <recommendedName>
        <fullName evidence="3">CN hydrolase domain-containing protein</fullName>
    </recommendedName>
</protein>
<dbReference type="Gene3D" id="3.60.110.10">
    <property type="entry name" value="Carbon-nitrogen hydrolase"/>
    <property type="match status" value="1"/>
</dbReference>
<proteinExistence type="predicted"/>
<name>A0A9W4IC24_PENOL</name>
<dbReference type="InterPro" id="IPR029044">
    <property type="entry name" value="Nucleotide-diphossugar_trans"/>
</dbReference>
<evidence type="ECO:0000313" key="4">
    <source>
        <dbReference type="EMBL" id="CAG8258967.1"/>
    </source>
</evidence>